<evidence type="ECO:0000313" key="1">
    <source>
        <dbReference type="EMBL" id="NMF55066.1"/>
    </source>
</evidence>
<dbReference type="Proteomes" id="UP000546970">
    <property type="component" value="Unassembled WGS sequence"/>
</dbReference>
<dbReference type="AlphaFoldDB" id="A0A7X9YIH7"/>
<dbReference type="GO" id="GO:0008705">
    <property type="term" value="F:methionine synthase activity"/>
    <property type="evidence" value="ECO:0007669"/>
    <property type="project" value="InterPro"/>
</dbReference>
<keyword evidence="2" id="KW-1185">Reference proteome</keyword>
<dbReference type="SUPFAM" id="SSF56507">
    <property type="entry name" value="Methionine synthase activation domain-like"/>
    <property type="match status" value="1"/>
</dbReference>
<reference evidence="1 2" key="1">
    <citation type="submission" date="2020-04" db="EMBL/GenBank/DDBJ databases">
        <title>Collinsella sp. KGMB02528 nov., an anaerobic actinobacterium isolated from human feces.</title>
        <authorList>
            <person name="Han K.-I."/>
            <person name="Eom M.K."/>
            <person name="Kim J.-S."/>
            <person name="Lee K.C."/>
            <person name="Suh M.K."/>
            <person name="Park S.-H."/>
            <person name="Lee J.H."/>
            <person name="Kang S.W."/>
            <person name="Park J.-E."/>
            <person name="Oh B.S."/>
            <person name="Yu S.Y."/>
            <person name="Choi S.-H."/>
            <person name="Lee D.H."/>
            <person name="Yoon H."/>
            <person name="Kim B.-Y."/>
            <person name="Lee J.H."/>
            <person name="Lee J.-S."/>
        </authorList>
    </citation>
    <scope>NUCLEOTIDE SEQUENCE [LARGE SCALE GENOMIC DNA]</scope>
    <source>
        <strain evidence="1 2">KGMB02528</strain>
    </source>
</reference>
<sequence length="254" mass="27853">MDLPASFATPVLYRPNISARPRVDRAEMLRYLGYGGQEIDLDLERRIVRCVEELELSIEPKGVRRTFCVDASGADDDGMPCIQLVDSEIVLTGRDIYRHLKDAAFCTVLACTLGMNCERKLRTLASQQALDAALFDAACSSYIEAAVEQMDRDVRTQAANVGLSANWRFSPGYGDCPLSAQSSILAALNASRLLGLTVTTTNLLMPTKSVTAFIGLFDGPVHDANTRPTCNICRLRPSCAFRARGETCYGEKTR</sequence>
<comment type="caution">
    <text evidence="1">The sequence shown here is derived from an EMBL/GenBank/DDBJ whole genome shotgun (WGS) entry which is preliminary data.</text>
</comment>
<name>A0A7X9YIH7_9ACTN</name>
<dbReference type="EMBL" id="JABBCP010000001">
    <property type="protein sequence ID" value="NMF55066.1"/>
    <property type="molecule type" value="Genomic_DNA"/>
</dbReference>
<dbReference type="InterPro" id="IPR037010">
    <property type="entry name" value="VitB12-dep_Met_synth_activ_sf"/>
</dbReference>
<protein>
    <recommendedName>
        <fullName evidence="3">Vitamin B12 dependent methionine synthase, activation domain protein</fullName>
    </recommendedName>
</protein>
<proteinExistence type="predicted"/>
<evidence type="ECO:0000313" key="2">
    <source>
        <dbReference type="Proteomes" id="UP000546970"/>
    </source>
</evidence>
<gene>
    <name evidence="1" type="ORF">HF320_01780</name>
</gene>
<accession>A0A7X9YIH7</accession>
<evidence type="ECO:0008006" key="3">
    <source>
        <dbReference type="Google" id="ProtNLM"/>
    </source>
</evidence>
<dbReference type="Gene3D" id="3.40.109.40">
    <property type="match status" value="1"/>
</dbReference>
<organism evidence="1 2">
    <name type="scientific">Collinsella acetigenes</name>
    <dbReference type="NCBI Taxonomy" id="2713419"/>
    <lineage>
        <taxon>Bacteria</taxon>
        <taxon>Bacillati</taxon>
        <taxon>Actinomycetota</taxon>
        <taxon>Coriobacteriia</taxon>
        <taxon>Coriobacteriales</taxon>
        <taxon>Coriobacteriaceae</taxon>
        <taxon>Collinsella</taxon>
    </lineage>
</organism>